<dbReference type="InterPro" id="IPR002634">
    <property type="entry name" value="BolA"/>
</dbReference>
<dbReference type="PANTHER" id="PTHR46230">
    <property type="match status" value="1"/>
</dbReference>
<dbReference type="AlphaFoldDB" id="A0A847SF83"/>
<evidence type="ECO:0000313" key="3">
    <source>
        <dbReference type="Proteomes" id="UP000587991"/>
    </source>
</evidence>
<keyword evidence="3" id="KW-1185">Reference proteome</keyword>
<dbReference type="PIRSF" id="PIRSF003113">
    <property type="entry name" value="BolA"/>
    <property type="match status" value="1"/>
</dbReference>
<comment type="caution">
    <text evidence="2">The sequence shown here is derived from an EMBL/GenBank/DDBJ whole genome shotgun (WGS) entry which is preliminary data.</text>
</comment>
<proteinExistence type="inferred from homology"/>
<dbReference type="GO" id="GO:0016226">
    <property type="term" value="P:iron-sulfur cluster assembly"/>
    <property type="evidence" value="ECO:0007669"/>
    <property type="project" value="TreeGrafter"/>
</dbReference>
<evidence type="ECO:0000313" key="2">
    <source>
        <dbReference type="EMBL" id="NLR74612.1"/>
    </source>
</evidence>
<organism evidence="2 3">
    <name type="scientific">Leeia aquatica</name>
    <dbReference type="NCBI Taxonomy" id="2725557"/>
    <lineage>
        <taxon>Bacteria</taxon>
        <taxon>Pseudomonadati</taxon>
        <taxon>Pseudomonadota</taxon>
        <taxon>Betaproteobacteria</taxon>
        <taxon>Neisseriales</taxon>
        <taxon>Leeiaceae</taxon>
        <taxon>Leeia</taxon>
    </lineage>
</organism>
<dbReference type="Pfam" id="PF01722">
    <property type="entry name" value="BolA"/>
    <property type="match status" value="1"/>
</dbReference>
<accession>A0A847SF83</accession>
<reference evidence="2 3" key="1">
    <citation type="submission" date="2020-04" db="EMBL/GenBank/DDBJ databases">
        <title>Draft genome of Leeia sp. IMCC25680.</title>
        <authorList>
            <person name="Song J."/>
            <person name="Cho J.-C."/>
        </authorList>
    </citation>
    <scope>NUCLEOTIDE SEQUENCE [LARGE SCALE GENOMIC DNA]</scope>
    <source>
        <strain evidence="2 3">IMCC25680</strain>
    </source>
</reference>
<dbReference type="SUPFAM" id="SSF82657">
    <property type="entry name" value="BolA-like"/>
    <property type="match status" value="1"/>
</dbReference>
<dbReference type="EMBL" id="JABAIM010000001">
    <property type="protein sequence ID" value="NLR74612.1"/>
    <property type="molecule type" value="Genomic_DNA"/>
</dbReference>
<dbReference type="PANTHER" id="PTHR46230:SF7">
    <property type="entry name" value="BOLA-LIKE PROTEIN 1"/>
    <property type="match status" value="1"/>
</dbReference>
<name>A0A847SF83_9NEIS</name>
<gene>
    <name evidence="2" type="ORF">HF682_05515</name>
</gene>
<sequence length="84" mass="9160">MEALFAERLAPLQPSHIELVDESGEHIGHAGNTGGGHYWLTVVSESFRGQSRLARHRLVLTQFSDLIPGTIHALSIAAYAPDEL</sequence>
<comment type="similarity">
    <text evidence="1">Belongs to the BolA/IbaG family.</text>
</comment>
<dbReference type="Proteomes" id="UP000587991">
    <property type="component" value="Unassembled WGS sequence"/>
</dbReference>
<dbReference type="InterPro" id="IPR036065">
    <property type="entry name" value="BolA-like_sf"/>
</dbReference>
<protein>
    <submittedName>
        <fullName evidence="2">BolA family transcriptional regulator</fullName>
    </submittedName>
</protein>
<dbReference type="Gene3D" id="3.30.300.90">
    <property type="entry name" value="BolA-like"/>
    <property type="match status" value="1"/>
</dbReference>
<evidence type="ECO:0000256" key="1">
    <source>
        <dbReference type="RuleBase" id="RU003860"/>
    </source>
</evidence>